<evidence type="ECO:0000259" key="1">
    <source>
        <dbReference type="Pfam" id="PF24963"/>
    </source>
</evidence>
<proteinExistence type="predicted"/>
<evidence type="ECO:0000313" key="3">
    <source>
        <dbReference type="Proteomes" id="UP000531840"/>
    </source>
</evidence>
<dbReference type="InterPro" id="IPR056670">
    <property type="entry name" value="DUF7768"/>
</dbReference>
<dbReference type="EMBL" id="JACBYF010000002">
    <property type="protein sequence ID" value="NYS46897.1"/>
    <property type="molecule type" value="Genomic_DNA"/>
</dbReference>
<comment type="caution">
    <text evidence="2">The sequence shown here is derived from an EMBL/GenBank/DDBJ whole genome shotgun (WGS) entry which is preliminary data.</text>
</comment>
<sequence length="108" mass="12715">MFKPLVYICSPFRGDIKENIKKAINYAKFAYNCGAIPVTPHILFPFLDDTKEEQRKDALFMDIIFLGKCQEVWVFGSKITEGMKEELNVAKRRRQKIRYFDEECVEIV</sequence>
<dbReference type="RefSeq" id="WP_179940186.1">
    <property type="nucleotide sequence ID" value="NZ_JACBYF010000002.1"/>
</dbReference>
<dbReference type="Gene3D" id="3.40.50.10400">
    <property type="entry name" value="Hypothetical protein PA1492"/>
    <property type="match status" value="1"/>
</dbReference>
<reference evidence="2 3" key="1">
    <citation type="submission" date="2020-07" db="EMBL/GenBank/DDBJ databases">
        <title>MOT database genomes.</title>
        <authorList>
            <person name="Joseph S."/>
            <person name="Aduse-Opoku J."/>
            <person name="Hashim A."/>
            <person name="Wade W."/>
            <person name="Curtis M."/>
        </authorList>
    </citation>
    <scope>NUCLEOTIDE SEQUENCE [LARGE SCALE GENOMIC DNA]</scope>
    <source>
        <strain evidence="2 3">CIP 106318</strain>
    </source>
</reference>
<dbReference type="Pfam" id="PF24963">
    <property type="entry name" value="DUF7768"/>
    <property type="match status" value="1"/>
</dbReference>
<name>A0ABX2SY46_9BACL</name>
<accession>A0ABX2SY46</accession>
<feature type="domain" description="DUF7768" evidence="1">
    <location>
        <begin position="4"/>
        <end position="100"/>
    </location>
</feature>
<evidence type="ECO:0000313" key="2">
    <source>
        <dbReference type="EMBL" id="NYS46897.1"/>
    </source>
</evidence>
<protein>
    <recommendedName>
        <fullName evidence="1">DUF7768 domain-containing protein</fullName>
    </recommendedName>
</protein>
<keyword evidence="3" id="KW-1185">Reference proteome</keyword>
<dbReference type="Proteomes" id="UP000531840">
    <property type="component" value="Unassembled WGS sequence"/>
</dbReference>
<organism evidence="2 3">
    <name type="scientific">Gemelliphila palaticanis</name>
    <dbReference type="NCBI Taxonomy" id="81950"/>
    <lineage>
        <taxon>Bacteria</taxon>
        <taxon>Bacillati</taxon>
        <taxon>Bacillota</taxon>
        <taxon>Bacilli</taxon>
        <taxon>Bacillales</taxon>
        <taxon>Gemellaceae</taxon>
        <taxon>Gemelliphila</taxon>
    </lineage>
</organism>
<gene>
    <name evidence="2" type="ORF">HZY85_01635</name>
</gene>